<dbReference type="GO" id="GO:0016740">
    <property type="term" value="F:transferase activity"/>
    <property type="evidence" value="ECO:0007669"/>
    <property type="project" value="UniProtKB-KW"/>
</dbReference>
<dbReference type="InterPro" id="IPR012180">
    <property type="entry name" value="Bifunc_ATPase/PTrfase"/>
</dbReference>
<proteinExistence type="inferred from homology"/>
<evidence type="ECO:0000256" key="6">
    <source>
        <dbReference type="ARBA" id="ARBA00022723"/>
    </source>
</evidence>
<dbReference type="GO" id="GO:0005524">
    <property type="term" value="F:ATP binding"/>
    <property type="evidence" value="ECO:0007669"/>
    <property type="project" value="UniProtKB-KW"/>
</dbReference>
<dbReference type="Gene3D" id="3.30.200.20">
    <property type="entry name" value="Phosphorylase Kinase, domain 1"/>
    <property type="match status" value="1"/>
</dbReference>
<dbReference type="GO" id="GO:0046872">
    <property type="term" value="F:metal ion binding"/>
    <property type="evidence" value="ECO:0007669"/>
    <property type="project" value="UniProtKB-KW"/>
</dbReference>
<keyword evidence="4" id="KW-0963">Cytoplasm</keyword>
<dbReference type="AlphaFoldDB" id="A0A4S8NWW6"/>
<evidence type="ECO:0000256" key="1">
    <source>
        <dbReference type="ARBA" id="ARBA00004496"/>
    </source>
</evidence>
<comment type="similarity">
    <text evidence="2">Belongs to the TsaE family.</text>
</comment>
<dbReference type="PANTHER" id="PTHR33540:SF2">
    <property type="entry name" value="TRNA THREONYLCARBAMOYLADENOSINE BIOSYNTHESIS PROTEIN TSAE"/>
    <property type="match status" value="1"/>
</dbReference>
<name>A0A4S8NWW6_9HYPH</name>
<dbReference type="RefSeq" id="WP_136598906.1">
    <property type="nucleotide sequence ID" value="NZ_STGV01000004.1"/>
</dbReference>
<evidence type="ECO:0000313" key="13">
    <source>
        <dbReference type="Proteomes" id="UP000308828"/>
    </source>
</evidence>
<dbReference type="InterPro" id="IPR003442">
    <property type="entry name" value="T6A_TsaE"/>
</dbReference>
<keyword evidence="13" id="KW-1185">Reference proteome</keyword>
<evidence type="ECO:0000256" key="2">
    <source>
        <dbReference type="ARBA" id="ARBA00007599"/>
    </source>
</evidence>
<keyword evidence="12" id="KW-0808">Transferase</keyword>
<evidence type="ECO:0000256" key="4">
    <source>
        <dbReference type="ARBA" id="ARBA00022490"/>
    </source>
</evidence>
<feature type="domain" description="Aminoglycoside phosphotransferase" evidence="11">
    <location>
        <begin position="175"/>
        <end position="425"/>
    </location>
</feature>
<evidence type="ECO:0000256" key="9">
    <source>
        <dbReference type="ARBA" id="ARBA00022842"/>
    </source>
</evidence>
<protein>
    <recommendedName>
        <fullName evidence="3">tRNA threonylcarbamoyladenosine biosynthesis protein TsaE</fullName>
    </recommendedName>
    <alternativeName>
        <fullName evidence="10">t(6)A37 threonylcarbamoyladenosine biosynthesis protein TsaE</fullName>
    </alternativeName>
</protein>
<dbReference type="PANTHER" id="PTHR33540">
    <property type="entry name" value="TRNA THREONYLCARBAMOYLADENOSINE BIOSYNTHESIS PROTEIN TSAE"/>
    <property type="match status" value="1"/>
</dbReference>
<evidence type="ECO:0000259" key="11">
    <source>
        <dbReference type="Pfam" id="PF01636"/>
    </source>
</evidence>
<dbReference type="NCBIfam" id="TIGR00150">
    <property type="entry name" value="T6A_YjeE"/>
    <property type="match status" value="1"/>
</dbReference>
<accession>A0A4S8NWW6</accession>
<sequence>MNEQTAPITIHLADEPATIQFGEDLALALSIGDCVALEGDLGAGKSTTARALLRAMADDPELEVPSPTFTLVQSYHLRLPVAHFDLYRLSDESELDELGFHDALSEGICLVEWPSKAARSLPKETISISFAFPSSGGRTVTVVAPEPKLARIRRVLTIRSFLVDNELATAKRRHLTGDASSRAYEVIYPGDGAERLVLMDAPKRPNGPPIRDGKPYSQLVHLAEDLLPFIAIDQLLRGWGFAAPAIHAADLDQGILLLEDLGSDGVIDAERKPIAERYRESVLCLAAIHQAPLETRIALPGGQMHVIPDFDRAAMKFETELLLDWYIPHRRGGGAATAEERADYLEIWNGLIDHLADCERSIVLRDFHSPNIIWRADKIGTDRVGLIDFQDAMIGPAAYDVASLVQDARVTVDRALMDNLLSDYVEARSADPAFDVASFHKAFAIMAAQRSCKLLGLWVRLKDRDGKPGYMAHMPRTIRHLGIAFEHPVLAPLRAWYARVGINPSESPT</sequence>
<dbReference type="GO" id="GO:0005737">
    <property type="term" value="C:cytoplasm"/>
    <property type="evidence" value="ECO:0007669"/>
    <property type="project" value="UniProtKB-SubCell"/>
</dbReference>
<comment type="subcellular location">
    <subcellularLocation>
        <location evidence="1">Cytoplasm</location>
    </subcellularLocation>
</comment>
<evidence type="ECO:0000256" key="7">
    <source>
        <dbReference type="ARBA" id="ARBA00022741"/>
    </source>
</evidence>
<dbReference type="SUPFAM" id="SSF52540">
    <property type="entry name" value="P-loop containing nucleoside triphosphate hydrolases"/>
    <property type="match status" value="1"/>
</dbReference>
<evidence type="ECO:0000313" key="12">
    <source>
        <dbReference type="EMBL" id="THV22133.1"/>
    </source>
</evidence>
<dbReference type="OrthoDB" id="9809275at2"/>
<keyword evidence="8" id="KW-0067">ATP-binding</keyword>
<keyword evidence="5" id="KW-0819">tRNA processing</keyword>
<comment type="caution">
    <text evidence="12">The sequence shown here is derived from an EMBL/GenBank/DDBJ whole genome shotgun (WGS) entry which is preliminary data.</text>
</comment>
<reference evidence="12 13" key="1">
    <citation type="submission" date="2019-04" db="EMBL/GenBank/DDBJ databases">
        <title>Genome sequence of strain shin9-1.</title>
        <authorList>
            <person name="Gao J."/>
            <person name="Sun J."/>
        </authorList>
    </citation>
    <scope>NUCLEOTIDE SEQUENCE [LARGE SCALE GENOMIC DNA]</scope>
    <source>
        <strain evidence="13">shin9-1</strain>
    </source>
</reference>
<dbReference type="InterPro" id="IPR011009">
    <property type="entry name" value="Kinase-like_dom_sf"/>
</dbReference>
<evidence type="ECO:0000256" key="8">
    <source>
        <dbReference type="ARBA" id="ARBA00022840"/>
    </source>
</evidence>
<dbReference type="Gene3D" id="3.40.50.300">
    <property type="entry name" value="P-loop containing nucleotide triphosphate hydrolases"/>
    <property type="match status" value="1"/>
</dbReference>
<dbReference type="Pfam" id="PF02367">
    <property type="entry name" value="TsaE"/>
    <property type="match status" value="1"/>
</dbReference>
<dbReference type="InterPro" id="IPR002575">
    <property type="entry name" value="Aminoglycoside_PTrfase"/>
</dbReference>
<dbReference type="EMBL" id="STGV01000004">
    <property type="protein sequence ID" value="THV22133.1"/>
    <property type="molecule type" value="Genomic_DNA"/>
</dbReference>
<dbReference type="InterPro" id="IPR027417">
    <property type="entry name" value="P-loop_NTPase"/>
</dbReference>
<evidence type="ECO:0000256" key="10">
    <source>
        <dbReference type="ARBA" id="ARBA00032441"/>
    </source>
</evidence>
<keyword evidence="7" id="KW-0547">Nucleotide-binding</keyword>
<organism evidence="12 13">
    <name type="scientific">Peteryoungia ipomoeae</name>
    <dbReference type="NCBI Taxonomy" id="1210932"/>
    <lineage>
        <taxon>Bacteria</taxon>
        <taxon>Pseudomonadati</taxon>
        <taxon>Pseudomonadota</taxon>
        <taxon>Alphaproteobacteria</taxon>
        <taxon>Hyphomicrobiales</taxon>
        <taxon>Rhizobiaceae</taxon>
        <taxon>Peteryoungia</taxon>
    </lineage>
</organism>
<dbReference type="SUPFAM" id="SSF56112">
    <property type="entry name" value="Protein kinase-like (PK-like)"/>
    <property type="match status" value="1"/>
</dbReference>
<dbReference type="PIRSF" id="PIRSF036599">
    <property type="entry name" value="AtpPhos"/>
    <property type="match status" value="1"/>
</dbReference>
<keyword evidence="9" id="KW-0460">Magnesium</keyword>
<evidence type="ECO:0000256" key="5">
    <source>
        <dbReference type="ARBA" id="ARBA00022694"/>
    </source>
</evidence>
<dbReference type="Gene3D" id="3.90.1200.10">
    <property type="match status" value="1"/>
</dbReference>
<dbReference type="GO" id="GO:0002949">
    <property type="term" value="P:tRNA threonylcarbamoyladenosine modification"/>
    <property type="evidence" value="ECO:0007669"/>
    <property type="project" value="InterPro"/>
</dbReference>
<gene>
    <name evidence="12" type="primary">tsaE</name>
    <name evidence="12" type="ORF">FAA97_12565</name>
</gene>
<dbReference type="Pfam" id="PF01636">
    <property type="entry name" value="APH"/>
    <property type="match status" value="1"/>
</dbReference>
<keyword evidence="6" id="KW-0479">Metal-binding</keyword>
<evidence type="ECO:0000256" key="3">
    <source>
        <dbReference type="ARBA" id="ARBA00019010"/>
    </source>
</evidence>
<dbReference type="Proteomes" id="UP000308828">
    <property type="component" value="Unassembled WGS sequence"/>
</dbReference>